<sequence>MDIAPSNSRKQLADKAFCTLKSFFLP</sequence>
<evidence type="ECO:0000313" key="1">
    <source>
        <dbReference type="EMBL" id="JAE11467.1"/>
    </source>
</evidence>
<reference evidence="1" key="2">
    <citation type="journal article" date="2015" name="Data Brief">
        <title>Shoot transcriptome of the giant reed, Arundo donax.</title>
        <authorList>
            <person name="Barrero R.A."/>
            <person name="Guerrero F.D."/>
            <person name="Moolhuijzen P."/>
            <person name="Goolsby J.A."/>
            <person name="Tidwell J."/>
            <person name="Bellgard S.E."/>
            <person name="Bellgard M.I."/>
        </authorList>
    </citation>
    <scope>NUCLEOTIDE SEQUENCE</scope>
    <source>
        <tissue evidence="1">Shoot tissue taken approximately 20 cm above the soil surface</tissue>
    </source>
</reference>
<name>A0A0A9FGK0_ARUDO</name>
<accession>A0A0A9FGK0</accession>
<proteinExistence type="predicted"/>
<reference evidence="1" key="1">
    <citation type="submission" date="2014-09" db="EMBL/GenBank/DDBJ databases">
        <authorList>
            <person name="Magalhaes I.L.F."/>
            <person name="Oliveira U."/>
            <person name="Santos F.R."/>
            <person name="Vidigal T.H.D.A."/>
            <person name="Brescovit A.D."/>
            <person name="Santos A.J."/>
        </authorList>
    </citation>
    <scope>NUCLEOTIDE SEQUENCE</scope>
    <source>
        <tissue evidence="1">Shoot tissue taken approximately 20 cm above the soil surface</tissue>
    </source>
</reference>
<dbReference type="EMBL" id="GBRH01186429">
    <property type="protein sequence ID" value="JAE11467.1"/>
    <property type="molecule type" value="Transcribed_RNA"/>
</dbReference>
<organism evidence="1">
    <name type="scientific">Arundo donax</name>
    <name type="common">Giant reed</name>
    <name type="synonym">Donax arundinaceus</name>
    <dbReference type="NCBI Taxonomy" id="35708"/>
    <lineage>
        <taxon>Eukaryota</taxon>
        <taxon>Viridiplantae</taxon>
        <taxon>Streptophyta</taxon>
        <taxon>Embryophyta</taxon>
        <taxon>Tracheophyta</taxon>
        <taxon>Spermatophyta</taxon>
        <taxon>Magnoliopsida</taxon>
        <taxon>Liliopsida</taxon>
        <taxon>Poales</taxon>
        <taxon>Poaceae</taxon>
        <taxon>PACMAD clade</taxon>
        <taxon>Arundinoideae</taxon>
        <taxon>Arundineae</taxon>
        <taxon>Arundo</taxon>
    </lineage>
</organism>
<protein>
    <submittedName>
        <fullName evidence="1">Uncharacterized protein</fullName>
    </submittedName>
</protein>
<dbReference type="AlphaFoldDB" id="A0A0A9FGK0"/>